<dbReference type="NCBIfam" id="NF004046">
    <property type="entry name" value="PRK05563.1"/>
    <property type="match status" value="1"/>
</dbReference>
<evidence type="ECO:0000313" key="14">
    <source>
        <dbReference type="EMBL" id="AMX00648.1"/>
    </source>
</evidence>
<evidence type="ECO:0000256" key="10">
    <source>
        <dbReference type="ARBA" id="ARBA00022932"/>
    </source>
</evidence>
<accession>A0A143HFY1</accession>
<dbReference type="Pfam" id="PF12169">
    <property type="entry name" value="DNA_pol3_gamma3"/>
    <property type="match status" value="1"/>
</dbReference>
<evidence type="ECO:0000256" key="3">
    <source>
        <dbReference type="ARBA" id="ARBA00022679"/>
    </source>
</evidence>
<feature type="region of interest" description="Disordered" evidence="12">
    <location>
        <begin position="539"/>
        <end position="560"/>
    </location>
</feature>
<protein>
    <recommendedName>
        <fullName evidence="2">DNA-directed DNA polymerase</fullName>
        <ecNumber evidence="2">2.7.7.7</ecNumber>
    </recommendedName>
</protein>
<dbReference type="STRING" id="241244.ATY39_15230"/>
<feature type="domain" description="AAA+ ATPase" evidence="13">
    <location>
        <begin position="37"/>
        <end position="179"/>
    </location>
</feature>
<evidence type="ECO:0000256" key="12">
    <source>
        <dbReference type="SAM" id="MobiDB-lite"/>
    </source>
</evidence>
<dbReference type="CDD" id="cd18137">
    <property type="entry name" value="HLD_clamp_pol_III_gamma_tau"/>
    <property type="match status" value="1"/>
</dbReference>
<dbReference type="PANTHER" id="PTHR11669">
    <property type="entry name" value="REPLICATION FACTOR C / DNA POLYMERASE III GAMMA-TAU SUBUNIT"/>
    <property type="match status" value="1"/>
</dbReference>
<sequence>MSYQAFYRVYRPQSFKEMSGQSHIKRTLQNALLAGKTTHAYLFSGPRGTGKTSTAKIFAKTINCEHAPTAEPCNECATCKSITNGSHPDVIEFDAASNSSVDEIRDIIEKVRFAPASARYKVYIIDEVHMLSTSAFNALLKTLEEPPPHVVFILATTEPHKIPATIISRCQRFDFKRLSTTDILERMKLVLEEIDLPYDEQALKVIAKSAAGGMRDALSMLDQVVSFSAEKLTLEDSLFVTGSISQDIFYTLAENLAKGDVANVLDVLEQLMDEGKDAVRLSEDLITFFRDLLLIQSAPDLSDLLELATTDEKFLTLANEFTMDTLYSYIDVLSKTQQEMRLSLHAKVYLETALLKMSQINHKRPKQAYVTSSSENMDVEMPQLVEMQSKIAALESLVQQLQVGGNTVQPQPQGSGQAKRPRAKANTGFNVPVGRIQEVLKVATKQDIQSIKSAWAESLNRLPKSQSALLEDAEPVAASASAFVLKFKYDIHCQMAVENQELISHFSQHLAEMTGNYYQVICVPEENWQRIRADFIQHHNSDKVEDNETDKETSTGEQKAEVVQSILEDEQLLSEDPLVVEAEKLFGKDFITIEE</sequence>
<dbReference type="SMART" id="SM00382">
    <property type="entry name" value="AAA"/>
    <property type="match status" value="1"/>
</dbReference>
<dbReference type="Gene3D" id="1.10.8.60">
    <property type="match status" value="1"/>
</dbReference>
<evidence type="ECO:0000256" key="1">
    <source>
        <dbReference type="ARBA" id="ARBA00006360"/>
    </source>
</evidence>
<dbReference type="GO" id="GO:0006261">
    <property type="term" value="P:DNA-templated DNA replication"/>
    <property type="evidence" value="ECO:0007669"/>
    <property type="project" value="TreeGrafter"/>
</dbReference>
<dbReference type="PRINTS" id="PR00300">
    <property type="entry name" value="CLPPROTEASEA"/>
</dbReference>
<dbReference type="InterPro" id="IPR003593">
    <property type="entry name" value="AAA+_ATPase"/>
</dbReference>
<evidence type="ECO:0000256" key="7">
    <source>
        <dbReference type="ARBA" id="ARBA00022741"/>
    </source>
</evidence>
<keyword evidence="9" id="KW-0067">ATP-binding</keyword>
<keyword evidence="4" id="KW-0548">Nucleotidyltransferase</keyword>
<feature type="region of interest" description="Disordered" evidence="12">
    <location>
        <begin position="405"/>
        <end position="425"/>
    </location>
</feature>
<evidence type="ECO:0000256" key="4">
    <source>
        <dbReference type="ARBA" id="ARBA00022695"/>
    </source>
</evidence>
<reference evidence="15" key="2">
    <citation type="submission" date="2016-03" db="EMBL/GenBank/DDBJ databases">
        <authorList>
            <person name="Ploux O."/>
        </authorList>
    </citation>
    <scope>NUCLEOTIDE SEQUENCE [LARGE SCALE GENOMIC DNA]</scope>
    <source>
        <strain evidence="15">PP9</strain>
    </source>
</reference>
<evidence type="ECO:0000313" key="15">
    <source>
        <dbReference type="Proteomes" id="UP000076021"/>
    </source>
</evidence>
<dbReference type="EC" id="2.7.7.7" evidence="2"/>
<feature type="compositionally biased region" description="Polar residues" evidence="12">
    <location>
        <begin position="405"/>
        <end position="416"/>
    </location>
</feature>
<dbReference type="Proteomes" id="UP000076021">
    <property type="component" value="Chromosome"/>
</dbReference>
<dbReference type="GO" id="GO:0003887">
    <property type="term" value="F:DNA-directed DNA polymerase activity"/>
    <property type="evidence" value="ECO:0007669"/>
    <property type="project" value="UniProtKB-KW"/>
</dbReference>
<dbReference type="Pfam" id="PF22608">
    <property type="entry name" value="DNAX_ATPase_lid"/>
    <property type="match status" value="1"/>
</dbReference>
<dbReference type="InterPro" id="IPR001270">
    <property type="entry name" value="ClpA/B"/>
</dbReference>
<dbReference type="GO" id="GO:0005524">
    <property type="term" value="F:ATP binding"/>
    <property type="evidence" value="ECO:0007669"/>
    <property type="project" value="UniProtKB-KW"/>
</dbReference>
<evidence type="ECO:0000256" key="9">
    <source>
        <dbReference type="ARBA" id="ARBA00022840"/>
    </source>
</evidence>
<dbReference type="CDD" id="cd00009">
    <property type="entry name" value="AAA"/>
    <property type="match status" value="1"/>
</dbReference>
<keyword evidence="3" id="KW-0808">Transferase</keyword>
<keyword evidence="7" id="KW-0547">Nucleotide-binding</keyword>
<keyword evidence="10" id="KW-0239">DNA-directed DNA polymerase</keyword>
<organism evidence="14 15">
    <name type="scientific">Rummeliibacillus stabekisii</name>
    <dbReference type="NCBI Taxonomy" id="241244"/>
    <lineage>
        <taxon>Bacteria</taxon>
        <taxon>Bacillati</taxon>
        <taxon>Bacillota</taxon>
        <taxon>Bacilli</taxon>
        <taxon>Bacillales</taxon>
        <taxon>Caryophanaceae</taxon>
        <taxon>Rummeliibacillus</taxon>
    </lineage>
</organism>
<evidence type="ECO:0000256" key="8">
    <source>
        <dbReference type="ARBA" id="ARBA00022833"/>
    </source>
</evidence>
<name>A0A143HFY1_9BACL</name>
<keyword evidence="5" id="KW-0235">DNA replication</keyword>
<dbReference type="InterPro" id="IPR022754">
    <property type="entry name" value="DNA_pol_III_gamma-3"/>
</dbReference>
<dbReference type="FunFam" id="3.40.50.300:FF:000014">
    <property type="entry name" value="DNA polymerase III subunit gamma/tau"/>
    <property type="match status" value="1"/>
</dbReference>
<dbReference type="Pfam" id="PF13177">
    <property type="entry name" value="DNA_pol3_delta2"/>
    <property type="match status" value="1"/>
</dbReference>
<dbReference type="InterPro" id="IPR050238">
    <property type="entry name" value="DNA_Rep/Repair_Clamp_Loader"/>
</dbReference>
<dbReference type="NCBIfam" id="TIGR02397">
    <property type="entry name" value="dnaX_nterm"/>
    <property type="match status" value="1"/>
</dbReference>
<dbReference type="InterPro" id="IPR045085">
    <property type="entry name" value="HLD_clamp_pol_III_gamma_tau"/>
</dbReference>
<proteinExistence type="inferred from homology"/>
<dbReference type="EMBL" id="CP014806">
    <property type="protein sequence ID" value="AMX00648.1"/>
    <property type="molecule type" value="Genomic_DNA"/>
</dbReference>
<gene>
    <name evidence="14" type="ORF">ATY39_15230</name>
</gene>
<dbReference type="PANTHER" id="PTHR11669:SF0">
    <property type="entry name" value="PROTEIN STICHEL-LIKE 2"/>
    <property type="match status" value="1"/>
</dbReference>
<evidence type="ECO:0000256" key="5">
    <source>
        <dbReference type="ARBA" id="ARBA00022705"/>
    </source>
</evidence>
<keyword evidence="6" id="KW-0479">Metal-binding</keyword>
<dbReference type="OrthoDB" id="9810148at2"/>
<reference evidence="14 15" key="1">
    <citation type="journal article" date="2016" name="Genome Announc.">
        <title>Whole-Genome Sequence of Rummeliibacillus stabekisii Strain PP9 Isolated from Antarctic Soil.</title>
        <authorList>
            <person name="da Mota F.F."/>
            <person name="Vollu R.E."/>
            <person name="Jurelevicius D."/>
            <person name="Seldin L."/>
        </authorList>
    </citation>
    <scope>NUCLEOTIDE SEQUENCE [LARGE SCALE GENOMIC DNA]</scope>
    <source>
        <strain evidence="14 15">PP9</strain>
    </source>
</reference>
<evidence type="ECO:0000256" key="2">
    <source>
        <dbReference type="ARBA" id="ARBA00012417"/>
    </source>
</evidence>
<dbReference type="InterPro" id="IPR008921">
    <property type="entry name" value="DNA_pol3_clamp-load_cplx_C"/>
</dbReference>
<dbReference type="KEGG" id="rst:ATY39_15230"/>
<dbReference type="InterPro" id="IPR012763">
    <property type="entry name" value="DNA_pol_III_sug/sutau_N"/>
</dbReference>
<keyword evidence="8" id="KW-0862">Zinc</keyword>
<dbReference type="RefSeq" id="WP_066791240.1">
    <property type="nucleotide sequence ID" value="NZ_CP014806.1"/>
</dbReference>
<dbReference type="AlphaFoldDB" id="A0A143HFY1"/>
<dbReference type="GO" id="GO:0046872">
    <property type="term" value="F:metal ion binding"/>
    <property type="evidence" value="ECO:0007669"/>
    <property type="project" value="UniProtKB-KW"/>
</dbReference>
<dbReference type="SUPFAM" id="SSF52540">
    <property type="entry name" value="P-loop containing nucleoside triphosphate hydrolases"/>
    <property type="match status" value="1"/>
</dbReference>
<dbReference type="Gene3D" id="1.20.272.10">
    <property type="match status" value="1"/>
</dbReference>
<dbReference type="GO" id="GO:0009360">
    <property type="term" value="C:DNA polymerase III complex"/>
    <property type="evidence" value="ECO:0007669"/>
    <property type="project" value="InterPro"/>
</dbReference>
<dbReference type="Gene3D" id="3.40.50.300">
    <property type="entry name" value="P-loop containing nucleotide triphosphate hydrolases"/>
    <property type="match status" value="1"/>
</dbReference>
<comment type="catalytic activity">
    <reaction evidence="11">
        <text>DNA(n) + a 2'-deoxyribonucleoside 5'-triphosphate = DNA(n+1) + diphosphate</text>
        <dbReference type="Rhea" id="RHEA:22508"/>
        <dbReference type="Rhea" id="RHEA-COMP:17339"/>
        <dbReference type="Rhea" id="RHEA-COMP:17340"/>
        <dbReference type="ChEBI" id="CHEBI:33019"/>
        <dbReference type="ChEBI" id="CHEBI:61560"/>
        <dbReference type="ChEBI" id="CHEBI:173112"/>
        <dbReference type="EC" id="2.7.7.7"/>
    </reaction>
</comment>
<dbReference type="GO" id="GO:0003677">
    <property type="term" value="F:DNA binding"/>
    <property type="evidence" value="ECO:0007669"/>
    <property type="project" value="InterPro"/>
</dbReference>
<dbReference type="SUPFAM" id="SSF48019">
    <property type="entry name" value="post-AAA+ oligomerization domain-like"/>
    <property type="match status" value="1"/>
</dbReference>
<evidence type="ECO:0000256" key="6">
    <source>
        <dbReference type="ARBA" id="ARBA00022723"/>
    </source>
</evidence>
<keyword evidence="15" id="KW-1185">Reference proteome</keyword>
<comment type="similarity">
    <text evidence="1">Belongs to the DnaX/STICHEL family.</text>
</comment>
<dbReference type="InterPro" id="IPR027417">
    <property type="entry name" value="P-loop_NTPase"/>
</dbReference>
<evidence type="ECO:0000259" key="13">
    <source>
        <dbReference type="SMART" id="SM00382"/>
    </source>
</evidence>
<evidence type="ECO:0000256" key="11">
    <source>
        <dbReference type="ARBA" id="ARBA00049244"/>
    </source>
</evidence>